<dbReference type="EMBL" id="AWGJ01000001">
    <property type="protein sequence ID" value="ODN84840.1"/>
    <property type="molecule type" value="Genomic_DNA"/>
</dbReference>
<evidence type="ECO:0000313" key="6">
    <source>
        <dbReference type="EMBL" id="ODN84841.1"/>
    </source>
</evidence>
<evidence type="ECO:0000313" key="7">
    <source>
        <dbReference type="Proteomes" id="UP000094065"/>
    </source>
</evidence>
<evidence type="ECO:0000256" key="3">
    <source>
        <dbReference type="ARBA" id="ARBA00022989"/>
    </source>
</evidence>
<feature type="transmembrane region" description="Helical" evidence="5">
    <location>
        <begin position="91"/>
        <end position="111"/>
    </location>
</feature>
<evidence type="ECO:0000256" key="4">
    <source>
        <dbReference type="ARBA" id="ARBA00023136"/>
    </source>
</evidence>
<keyword evidence="4 5" id="KW-0472">Membrane</keyword>
<dbReference type="RefSeq" id="XP_018998643.1">
    <property type="nucleotide sequence ID" value="XM_019133938.1"/>
</dbReference>
<evidence type="ECO:0000256" key="1">
    <source>
        <dbReference type="ARBA" id="ARBA00004370"/>
    </source>
</evidence>
<organism evidence="6 7">
    <name type="scientific">Cryptococcus amylolentus CBS 6039</name>
    <dbReference type="NCBI Taxonomy" id="1295533"/>
    <lineage>
        <taxon>Eukaryota</taxon>
        <taxon>Fungi</taxon>
        <taxon>Dikarya</taxon>
        <taxon>Basidiomycota</taxon>
        <taxon>Agaricomycotina</taxon>
        <taxon>Tremellomycetes</taxon>
        <taxon>Tremellales</taxon>
        <taxon>Cryptococcaceae</taxon>
        <taxon>Cryptococcus</taxon>
    </lineage>
</organism>
<reference evidence="6 7" key="1">
    <citation type="submission" date="2016-06" db="EMBL/GenBank/DDBJ databases">
        <title>Evolution of pathogenesis and genome organization in the Tremellales.</title>
        <authorList>
            <person name="Cuomo C."/>
            <person name="Litvintseva A."/>
            <person name="Heitman J."/>
            <person name="Chen Y."/>
            <person name="Sun S."/>
            <person name="Springer D."/>
            <person name="Dromer F."/>
            <person name="Young S."/>
            <person name="Zeng Q."/>
            <person name="Chapman S."/>
            <person name="Gujja S."/>
            <person name="Saif S."/>
            <person name="Birren B."/>
        </authorList>
    </citation>
    <scope>NUCLEOTIDE SEQUENCE [LARGE SCALE GENOMIC DNA]</scope>
    <source>
        <strain evidence="6 7">CBS 6039</strain>
    </source>
</reference>
<dbReference type="InterPro" id="IPR023352">
    <property type="entry name" value="MAPEG-like_dom_sf"/>
</dbReference>
<accession>A0A1E3IAQ3</accession>
<dbReference type="Pfam" id="PF01124">
    <property type="entry name" value="MAPEG"/>
    <property type="match status" value="1"/>
</dbReference>
<dbReference type="EMBL" id="AWGJ01000001">
    <property type="protein sequence ID" value="ODN84841.1"/>
    <property type="molecule type" value="Genomic_DNA"/>
</dbReference>
<dbReference type="RefSeq" id="XP_018998644.1">
    <property type="nucleotide sequence ID" value="XM_019133939.1"/>
</dbReference>
<protein>
    <submittedName>
        <fullName evidence="6">Uncharacterized protein</fullName>
    </submittedName>
</protein>
<evidence type="ECO:0000256" key="2">
    <source>
        <dbReference type="ARBA" id="ARBA00022692"/>
    </source>
</evidence>
<dbReference type="Gene3D" id="1.20.120.550">
    <property type="entry name" value="Membrane associated eicosanoid/glutathione metabolism-like domain"/>
    <property type="match status" value="1"/>
</dbReference>
<dbReference type="GeneID" id="30152010"/>
<dbReference type="Proteomes" id="UP000094065">
    <property type="component" value="Unassembled WGS sequence"/>
</dbReference>
<keyword evidence="7" id="KW-1185">Reference proteome</keyword>
<sequence length="148" mass="16743">MTVNLSYYAIPLVHLQTLFASLRGATIRLGFRNNVAPREVISEMEKSGKVKPHTIAKLKRRQAAHENCFENMGPFIGAVVAGNTVGLSTTWMNAMSITYFSLRCLYIWLYLNITEQKKSYFRSVVYWGCNFCFLATYVKAGLKLNSGL</sequence>
<comment type="subcellular location">
    <subcellularLocation>
        <location evidence="1">Membrane</location>
    </subcellularLocation>
</comment>
<evidence type="ECO:0000256" key="5">
    <source>
        <dbReference type="SAM" id="Phobius"/>
    </source>
</evidence>
<dbReference type="GO" id="GO:0016020">
    <property type="term" value="C:membrane"/>
    <property type="evidence" value="ECO:0007669"/>
    <property type="project" value="UniProtKB-SubCell"/>
</dbReference>
<keyword evidence="2 5" id="KW-0812">Transmembrane</keyword>
<name>A0A1E3IAQ3_9TREE</name>
<proteinExistence type="predicted"/>
<keyword evidence="3 5" id="KW-1133">Transmembrane helix</keyword>
<gene>
    <name evidence="6" type="ORF">L202_00701</name>
</gene>
<dbReference type="PANTHER" id="PTHR35371:SF1">
    <property type="entry name" value="BLR7753 PROTEIN"/>
    <property type="match status" value="1"/>
</dbReference>
<dbReference type="InterPro" id="IPR001129">
    <property type="entry name" value="Membr-assoc_MAPEG"/>
</dbReference>
<dbReference type="SUPFAM" id="SSF161084">
    <property type="entry name" value="MAPEG domain-like"/>
    <property type="match status" value="1"/>
</dbReference>
<feature type="transmembrane region" description="Helical" evidence="5">
    <location>
        <begin position="123"/>
        <end position="142"/>
    </location>
</feature>
<dbReference type="OrthoDB" id="2122304at2759"/>
<dbReference type="AlphaFoldDB" id="A0A1E3IAQ3"/>
<comment type="caution">
    <text evidence="6">The sequence shown here is derived from an EMBL/GenBank/DDBJ whole genome shotgun (WGS) entry which is preliminary data.</text>
</comment>
<dbReference type="PANTHER" id="PTHR35371">
    <property type="entry name" value="INNER MEMBRANE PROTEIN"/>
    <property type="match status" value="1"/>
</dbReference>